<dbReference type="PANTHER" id="PTHR39639:SF1">
    <property type="entry name" value="DUF262 DOMAIN-CONTAINING PROTEIN"/>
    <property type="match status" value="1"/>
</dbReference>
<proteinExistence type="predicted"/>
<sequence length="357" mass="40212">MGSEKFEGLEEQLSKEREKVDVSAVSFSVRELVRMYESSELTIAPSYQRKYRWTQPVASRFIESVFMGLPIPPIFVATNDDFQWEVVDGLQRISTLILYLSNDPDSRNRVRDSGPFKLSELETLSQLNSFGYSDLPPSIQRYFARQPLQVVALTDKADKSVRFDLFERLNSGAISLTPQEVRTAVYRGEFIEFLEQLADDKNLKSLLKLQQANQNDGTASEQVLKFFAYKNNQVNFKGNVTNFLNDYMESGQKSFNYTQERRTFAAAMEFLSSTLDGQAFLRTNTSITPLVQFEACAIAAGRIIDGGGKPIAPEVDWLNDAELVSASTGGTNTRSMLRRRLNRAAVLFGAEETSDGE</sequence>
<protein>
    <recommendedName>
        <fullName evidence="1">GmrSD restriction endonucleases N-terminal domain-containing protein</fullName>
    </recommendedName>
</protein>
<dbReference type="Pfam" id="PF03235">
    <property type="entry name" value="GmrSD_N"/>
    <property type="match status" value="1"/>
</dbReference>
<keyword evidence="3" id="KW-1185">Reference proteome</keyword>
<accession>A0A291GLX6</accession>
<dbReference type="RefSeq" id="WP_096802313.1">
    <property type="nucleotide sequence ID" value="NZ_CP023563.1"/>
</dbReference>
<evidence type="ECO:0000259" key="1">
    <source>
        <dbReference type="Pfam" id="PF03235"/>
    </source>
</evidence>
<dbReference type="KEGG" id="brz:CFK38_06290"/>
<dbReference type="OrthoDB" id="9798761at2"/>
<name>A0A291GLX6_9MICO</name>
<dbReference type="PANTHER" id="PTHR39639">
    <property type="entry name" value="CHROMOSOME 16, WHOLE GENOME SHOTGUN SEQUENCE"/>
    <property type="match status" value="1"/>
</dbReference>
<evidence type="ECO:0000313" key="3">
    <source>
        <dbReference type="Proteomes" id="UP000218165"/>
    </source>
</evidence>
<dbReference type="EMBL" id="CP023563">
    <property type="protein sequence ID" value="ATG51177.1"/>
    <property type="molecule type" value="Genomic_DNA"/>
</dbReference>
<feature type="domain" description="GmrSD restriction endonucleases N-terminal" evidence="1">
    <location>
        <begin position="32"/>
        <end position="185"/>
    </location>
</feature>
<evidence type="ECO:0000313" key="2">
    <source>
        <dbReference type="EMBL" id="ATG51177.1"/>
    </source>
</evidence>
<dbReference type="Proteomes" id="UP000218165">
    <property type="component" value="Chromosome"/>
</dbReference>
<reference evidence="3" key="1">
    <citation type="submission" date="2017-09" db="EMBL/GenBank/DDBJ databases">
        <title>Brachybacterium sp. VM2412.</title>
        <authorList>
            <person name="Tak E.J."/>
            <person name="Bae J.-W."/>
        </authorList>
    </citation>
    <scope>NUCLEOTIDE SEQUENCE [LARGE SCALE GENOMIC DNA]</scope>
    <source>
        <strain evidence="3">VM2412</strain>
    </source>
</reference>
<organism evidence="2 3">
    <name type="scientific">Brachybacterium vulturis</name>
    <dbReference type="NCBI Taxonomy" id="2017484"/>
    <lineage>
        <taxon>Bacteria</taxon>
        <taxon>Bacillati</taxon>
        <taxon>Actinomycetota</taxon>
        <taxon>Actinomycetes</taxon>
        <taxon>Micrococcales</taxon>
        <taxon>Dermabacteraceae</taxon>
        <taxon>Brachybacterium</taxon>
    </lineage>
</organism>
<dbReference type="AlphaFoldDB" id="A0A291GLX6"/>
<dbReference type="InterPro" id="IPR004919">
    <property type="entry name" value="GmrSD_N"/>
</dbReference>
<gene>
    <name evidence="2" type="ORF">CFK38_06290</name>
</gene>